<keyword evidence="2" id="KW-1185">Reference proteome</keyword>
<sequence length="220" mass="24634">MTIPDPPRKVLTVDAVRRSIETLHKPFIHEQFIAYLHIRKRGVEDGSMIDIEPRWGDVSALLAVDGGPPNKPHYRPVSSRTKHDPAGYWLNPNIPGSYAPKSLRSVSRFMLDSAGNFTLPNDHAQQSLVAHLKGKRQPAWPFAGYFLRNYSFDPSAATASDLIEGFRHVFRFDATGPGTDFDVLFTIGDEPDIEWFEPLTAATTEEVLDMDSTLAEPEDD</sequence>
<evidence type="ECO:0000313" key="1">
    <source>
        <dbReference type="EMBL" id="GAB05005.1"/>
    </source>
</evidence>
<dbReference type="Proteomes" id="UP000006023">
    <property type="component" value="Unassembled WGS sequence"/>
</dbReference>
<proteinExistence type="predicted"/>
<accession>G7GN30</accession>
<organism evidence="1 2">
    <name type="scientific">Gordonia amarae NBRC 15530</name>
    <dbReference type="NCBI Taxonomy" id="1075090"/>
    <lineage>
        <taxon>Bacteria</taxon>
        <taxon>Bacillati</taxon>
        <taxon>Actinomycetota</taxon>
        <taxon>Actinomycetes</taxon>
        <taxon>Mycobacteriales</taxon>
        <taxon>Gordoniaceae</taxon>
        <taxon>Gordonia</taxon>
    </lineage>
</organism>
<dbReference type="EMBL" id="BAED01000025">
    <property type="protein sequence ID" value="GAB05005.1"/>
    <property type="molecule type" value="Genomic_DNA"/>
</dbReference>
<name>G7GN30_9ACTN</name>
<gene>
    <name evidence="1" type="ORF">GOAMR_25_00420</name>
</gene>
<dbReference type="STRING" id="1075090.GOAMR_25_00420"/>
<protein>
    <submittedName>
        <fullName evidence="1">Uncharacterized protein</fullName>
    </submittedName>
</protein>
<dbReference type="AlphaFoldDB" id="G7GN30"/>
<comment type="caution">
    <text evidence="1">The sequence shown here is derived from an EMBL/GenBank/DDBJ whole genome shotgun (WGS) entry which is preliminary data.</text>
</comment>
<evidence type="ECO:0000313" key="2">
    <source>
        <dbReference type="Proteomes" id="UP000006023"/>
    </source>
</evidence>
<reference evidence="1 2" key="1">
    <citation type="submission" date="2011-11" db="EMBL/GenBank/DDBJ databases">
        <title>Whole genome shotgun sequence of Gordonia amarae NBRC 15530.</title>
        <authorList>
            <person name="Takarada H."/>
            <person name="Hosoyama A."/>
            <person name="Tsuchikane K."/>
            <person name="Katsumata H."/>
            <person name="Yamazaki S."/>
            <person name="Fujita N."/>
        </authorList>
    </citation>
    <scope>NUCLEOTIDE SEQUENCE [LARGE SCALE GENOMIC DNA]</scope>
    <source>
        <strain evidence="1 2">NBRC 15530</strain>
    </source>
</reference>
<dbReference type="RefSeq" id="WP_005185166.1">
    <property type="nucleotide sequence ID" value="NZ_BAED01000025.1"/>
</dbReference>
<dbReference type="eggNOG" id="ENOG503261N">
    <property type="taxonomic scope" value="Bacteria"/>
</dbReference>